<feature type="transmembrane region" description="Helical" evidence="7">
    <location>
        <begin position="26"/>
        <end position="50"/>
    </location>
</feature>
<dbReference type="InterPro" id="IPR011701">
    <property type="entry name" value="MFS"/>
</dbReference>
<comment type="caution">
    <text evidence="9">The sequence shown here is derived from an EMBL/GenBank/DDBJ whole genome shotgun (WGS) entry which is preliminary data.</text>
</comment>
<evidence type="ECO:0000259" key="8">
    <source>
        <dbReference type="PROSITE" id="PS50850"/>
    </source>
</evidence>
<feature type="transmembrane region" description="Helical" evidence="7">
    <location>
        <begin position="62"/>
        <end position="83"/>
    </location>
</feature>
<feature type="transmembrane region" description="Helical" evidence="7">
    <location>
        <begin position="90"/>
        <end position="111"/>
    </location>
</feature>
<feature type="transmembrane region" description="Helical" evidence="7">
    <location>
        <begin position="269"/>
        <end position="293"/>
    </location>
</feature>
<comment type="subcellular location">
    <subcellularLocation>
        <location evidence="1">Cell membrane</location>
        <topology evidence="1">Multi-pass membrane protein</topology>
    </subcellularLocation>
</comment>
<keyword evidence="10" id="KW-1185">Reference proteome</keyword>
<dbReference type="Gene3D" id="1.20.1250.20">
    <property type="entry name" value="MFS general substrate transporter like domains"/>
    <property type="match status" value="1"/>
</dbReference>
<evidence type="ECO:0000313" key="9">
    <source>
        <dbReference type="EMBL" id="MBD0382289.1"/>
    </source>
</evidence>
<evidence type="ECO:0000256" key="4">
    <source>
        <dbReference type="ARBA" id="ARBA00022692"/>
    </source>
</evidence>
<dbReference type="PANTHER" id="PTHR23513">
    <property type="entry name" value="INTEGRAL MEMBRANE EFFLUX PROTEIN-RELATED"/>
    <property type="match status" value="1"/>
</dbReference>
<dbReference type="SUPFAM" id="SSF103473">
    <property type="entry name" value="MFS general substrate transporter"/>
    <property type="match status" value="1"/>
</dbReference>
<evidence type="ECO:0000256" key="5">
    <source>
        <dbReference type="ARBA" id="ARBA00022989"/>
    </source>
</evidence>
<protein>
    <submittedName>
        <fullName evidence="9">MFS transporter</fullName>
    </submittedName>
</protein>
<name>A0A926KUB3_9BACL</name>
<keyword evidence="3" id="KW-1003">Cell membrane</keyword>
<feature type="transmembrane region" description="Helical" evidence="7">
    <location>
        <begin position="305"/>
        <end position="327"/>
    </location>
</feature>
<dbReference type="InterPro" id="IPR020846">
    <property type="entry name" value="MFS_dom"/>
</dbReference>
<dbReference type="Pfam" id="PF07690">
    <property type="entry name" value="MFS_1"/>
    <property type="match status" value="1"/>
</dbReference>
<gene>
    <name evidence="9" type="ORF">ICC18_19415</name>
</gene>
<feature type="domain" description="Major facilitator superfamily (MFS) profile" evidence="8">
    <location>
        <begin position="235"/>
        <end position="429"/>
    </location>
</feature>
<keyword evidence="6 7" id="KW-0472">Membrane</keyword>
<feature type="transmembrane region" description="Helical" evidence="7">
    <location>
        <begin position="363"/>
        <end position="383"/>
    </location>
</feature>
<evidence type="ECO:0000256" key="7">
    <source>
        <dbReference type="SAM" id="Phobius"/>
    </source>
</evidence>
<reference evidence="9" key="1">
    <citation type="submission" date="2020-09" db="EMBL/GenBank/DDBJ databases">
        <title>Draft Genome Sequence of Paenibacillus sp. WST5.</title>
        <authorList>
            <person name="Bao Z."/>
        </authorList>
    </citation>
    <scope>NUCLEOTIDE SEQUENCE</scope>
    <source>
        <strain evidence="9">WST5</strain>
    </source>
</reference>
<dbReference type="PANTHER" id="PTHR23513:SF11">
    <property type="entry name" value="STAPHYLOFERRIN A TRANSPORTER"/>
    <property type="match status" value="1"/>
</dbReference>
<feature type="transmembrane region" description="Helical" evidence="7">
    <location>
        <begin position="390"/>
        <end position="409"/>
    </location>
</feature>
<dbReference type="AlphaFoldDB" id="A0A926KUB3"/>
<keyword evidence="2" id="KW-0813">Transport</keyword>
<dbReference type="EMBL" id="JACVVD010000007">
    <property type="protein sequence ID" value="MBD0382289.1"/>
    <property type="molecule type" value="Genomic_DNA"/>
</dbReference>
<dbReference type="InterPro" id="IPR036259">
    <property type="entry name" value="MFS_trans_sf"/>
</dbReference>
<evidence type="ECO:0000256" key="1">
    <source>
        <dbReference type="ARBA" id="ARBA00004651"/>
    </source>
</evidence>
<dbReference type="CDD" id="cd06173">
    <property type="entry name" value="MFS_MefA_like"/>
    <property type="match status" value="1"/>
</dbReference>
<sequence length="429" mass="47313">MTIPIGVSRAKGMLNMWTMLRDRRMLFLMIANVLSSIGSGVTMIGVPWLLVNRAGGDELYGYATLATTVVLFFISPQIGVFIDRFSRKKLLLLSEVVGGSVTLAFAFWGFYAGQFETWQLVAVYFSGAFYYNVHFPTQFAFTQEIFSKEQYKTLNSILEVQNQSTSMIAGGVASLVVDHIDFAWILLADAMTYFIGFGLFLFIPYVRSRSQTATQAVSMWSNIAEGYRYLKTKPILVMFFICALMPFLCVMVGNYLFPVYITSVLHSGANVLGAADMIFAIGAVIAGLTVPLLMQRLGSYYTTILSFILFSLSIVFFYSFPIVSIFLSFKALNGWGNAGSRVARNTILMEMVPNHLIGRVNSFFNTVGMGMRVILIGVCTQIVTYQGARAALLLLGALLLVSFIGLIGSKSLFAAPTTPKAHETATREA</sequence>
<dbReference type="GO" id="GO:0005886">
    <property type="term" value="C:plasma membrane"/>
    <property type="evidence" value="ECO:0007669"/>
    <property type="project" value="UniProtKB-SubCell"/>
</dbReference>
<dbReference type="GO" id="GO:0022857">
    <property type="term" value="F:transmembrane transporter activity"/>
    <property type="evidence" value="ECO:0007669"/>
    <property type="project" value="InterPro"/>
</dbReference>
<proteinExistence type="predicted"/>
<evidence type="ECO:0000256" key="2">
    <source>
        <dbReference type="ARBA" id="ARBA00022448"/>
    </source>
</evidence>
<evidence type="ECO:0000256" key="3">
    <source>
        <dbReference type="ARBA" id="ARBA00022475"/>
    </source>
</evidence>
<dbReference type="PROSITE" id="PS50850">
    <property type="entry name" value="MFS"/>
    <property type="match status" value="1"/>
</dbReference>
<feature type="transmembrane region" description="Helical" evidence="7">
    <location>
        <begin position="182"/>
        <end position="203"/>
    </location>
</feature>
<organism evidence="9 10">
    <name type="scientific">Paenibacillus sedimenti</name>
    <dbReference type="NCBI Taxonomy" id="2770274"/>
    <lineage>
        <taxon>Bacteria</taxon>
        <taxon>Bacillati</taxon>
        <taxon>Bacillota</taxon>
        <taxon>Bacilli</taxon>
        <taxon>Bacillales</taxon>
        <taxon>Paenibacillaceae</taxon>
        <taxon>Paenibacillus</taxon>
    </lineage>
</organism>
<dbReference type="Proteomes" id="UP000650466">
    <property type="component" value="Unassembled WGS sequence"/>
</dbReference>
<keyword evidence="4 7" id="KW-0812">Transmembrane</keyword>
<feature type="transmembrane region" description="Helical" evidence="7">
    <location>
        <begin position="235"/>
        <end position="257"/>
    </location>
</feature>
<evidence type="ECO:0000256" key="6">
    <source>
        <dbReference type="ARBA" id="ARBA00023136"/>
    </source>
</evidence>
<evidence type="ECO:0000313" key="10">
    <source>
        <dbReference type="Proteomes" id="UP000650466"/>
    </source>
</evidence>
<keyword evidence="5 7" id="KW-1133">Transmembrane helix</keyword>
<accession>A0A926KUB3</accession>